<keyword evidence="1" id="KW-1133">Transmembrane helix</keyword>
<reference evidence="2" key="1">
    <citation type="journal article" date="2019" name="bioRxiv">
        <title>The Genome of the Zebra Mussel, Dreissena polymorpha: A Resource for Invasive Species Research.</title>
        <authorList>
            <person name="McCartney M.A."/>
            <person name="Auch B."/>
            <person name="Kono T."/>
            <person name="Mallez S."/>
            <person name="Zhang Y."/>
            <person name="Obille A."/>
            <person name="Becker A."/>
            <person name="Abrahante J.E."/>
            <person name="Garbe J."/>
            <person name="Badalamenti J.P."/>
            <person name="Herman A."/>
            <person name="Mangelson H."/>
            <person name="Liachko I."/>
            <person name="Sullivan S."/>
            <person name="Sone E.D."/>
            <person name="Koren S."/>
            <person name="Silverstein K.A.T."/>
            <person name="Beckman K.B."/>
            <person name="Gohl D.M."/>
        </authorList>
    </citation>
    <scope>NUCLEOTIDE SEQUENCE</scope>
    <source>
        <strain evidence="2">Duluth1</strain>
        <tissue evidence="2">Whole animal</tissue>
    </source>
</reference>
<evidence type="ECO:0000313" key="2">
    <source>
        <dbReference type="EMBL" id="KAH3816286.1"/>
    </source>
</evidence>
<accession>A0A9D4GFC7</accession>
<name>A0A9D4GFC7_DREPO</name>
<reference evidence="2" key="2">
    <citation type="submission" date="2020-11" db="EMBL/GenBank/DDBJ databases">
        <authorList>
            <person name="McCartney M.A."/>
            <person name="Auch B."/>
            <person name="Kono T."/>
            <person name="Mallez S."/>
            <person name="Becker A."/>
            <person name="Gohl D.M."/>
            <person name="Silverstein K.A.T."/>
            <person name="Koren S."/>
            <person name="Bechman K.B."/>
            <person name="Herman A."/>
            <person name="Abrahante J.E."/>
            <person name="Garbe J."/>
        </authorList>
    </citation>
    <scope>NUCLEOTIDE SEQUENCE</scope>
    <source>
        <strain evidence="2">Duluth1</strain>
        <tissue evidence="2">Whole animal</tissue>
    </source>
</reference>
<dbReference type="EMBL" id="JAIWYP010000005">
    <property type="protein sequence ID" value="KAH3816286.1"/>
    <property type="molecule type" value="Genomic_DNA"/>
</dbReference>
<protein>
    <submittedName>
        <fullName evidence="2">Uncharacterized protein</fullName>
    </submittedName>
</protein>
<keyword evidence="3" id="KW-1185">Reference proteome</keyword>
<proteinExistence type="predicted"/>
<keyword evidence="1" id="KW-0812">Transmembrane</keyword>
<sequence>DRQCRLLVSMKRRRTSFFSFQRQFMWLMLMLVDLHVHVMVFQFWNLFRVLLLFLIGILLVIFRNLERTR</sequence>
<feature type="transmembrane region" description="Helical" evidence="1">
    <location>
        <begin position="46"/>
        <end position="65"/>
    </location>
</feature>
<dbReference type="Proteomes" id="UP000828390">
    <property type="component" value="Unassembled WGS sequence"/>
</dbReference>
<keyword evidence="1" id="KW-0472">Membrane</keyword>
<dbReference type="AlphaFoldDB" id="A0A9D4GFC7"/>
<evidence type="ECO:0000256" key="1">
    <source>
        <dbReference type="SAM" id="Phobius"/>
    </source>
</evidence>
<gene>
    <name evidence="2" type="ORF">DPMN_117799</name>
</gene>
<comment type="caution">
    <text evidence="2">The sequence shown here is derived from an EMBL/GenBank/DDBJ whole genome shotgun (WGS) entry which is preliminary data.</text>
</comment>
<feature type="non-terminal residue" evidence="2">
    <location>
        <position position="1"/>
    </location>
</feature>
<organism evidence="2 3">
    <name type="scientific">Dreissena polymorpha</name>
    <name type="common">Zebra mussel</name>
    <name type="synonym">Mytilus polymorpha</name>
    <dbReference type="NCBI Taxonomy" id="45954"/>
    <lineage>
        <taxon>Eukaryota</taxon>
        <taxon>Metazoa</taxon>
        <taxon>Spiralia</taxon>
        <taxon>Lophotrochozoa</taxon>
        <taxon>Mollusca</taxon>
        <taxon>Bivalvia</taxon>
        <taxon>Autobranchia</taxon>
        <taxon>Heteroconchia</taxon>
        <taxon>Euheterodonta</taxon>
        <taxon>Imparidentia</taxon>
        <taxon>Neoheterodontei</taxon>
        <taxon>Myida</taxon>
        <taxon>Dreissenoidea</taxon>
        <taxon>Dreissenidae</taxon>
        <taxon>Dreissena</taxon>
    </lineage>
</organism>
<evidence type="ECO:0000313" key="3">
    <source>
        <dbReference type="Proteomes" id="UP000828390"/>
    </source>
</evidence>